<dbReference type="NCBIfam" id="TIGR00254">
    <property type="entry name" value="GGDEF"/>
    <property type="match status" value="1"/>
</dbReference>
<dbReference type="SUPFAM" id="SSF141868">
    <property type="entry name" value="EAL domain-like"/>
    <property type="match status" value="1"/>
</dbReference>
<evidence type="ECO:0000259" key="1">
    <source>
        <dbReference type="PROSITE" id="PS50883"/>
    </source>
</evidence>
<dbReference type="EMBL" id="RPOK01000002">
    <property type="protein sequence ID" value="RPJ67199.1"/>
    <property type="molecule type" value="Genomic_DNA"/>
</dbReference>
<evidence type="ECO:0000313" key="4">
    <source>
        <dbReference type="Proteomes" id="UP000275281"/>
    </source>
</evidence>
<dbReference type="PANTHER" id="PTHR33121">
    <property type="entry name" value="CYCLIC DI-GMP PHOSPHODIESTERASE PDEF"/>
    <property type="match status" value="1"/>
</dbReference>
<feature type="domain" description="GGDEF" evidence="2">
    <location>
        <begin position="29"/>
        <end position="162"/>
    </location>
</feature>
<dbReference type="SMART" id="SM00052">
    <property type="entry name" value="EAL"/>
    <property type="match status" value="1"/>
</dbReference>
<dbReference type="PROSITE" id="PS50887">
    <property type="entry name" value="GGDEF"/>
    <property type="match status" value="1"/>
</dbReference>
<reference evidence="3 4" key="1">
    <citation type="submission" date="2018-11" db="EMBL/GenBank/DDBJ databases">
        <authorList>
            <person name="Ye M.-Q."/>
            <person name="Du Z.-J."/>
        </authorList>
    </citation>
    <scope>NUCLEOTIDE SEQUENCE [LARGE SCALE GENOMIC DNA]</scope>
    <source>
        <strain evidence="3 4">U0105</strain>
    </source>
</reference>
<dbReference type="InterPro" id="IPR035919">
    <property type="entry name" value="EAL_sf"/>
</dbReference>
<dbReference type="InterPro" id="IPR043128">
    <property type="entry name" value="Rev_trsase/Diguanyl_cyclase"/>
</dbReference>
<comment type="caution">
    <text evidence="3">The sequence shown here is derived from an EMBL/GenBank/DDBJ whole genome shotgun (WGS) entry which is preliminary data.</text>
</comment>
<dbReference type="SUPFAM" id="SSF55073">
    <property type="entry name" value="Nucleotide cyclase"/>
    <property type="match status" value="1"/>
</dbReference>
<dbReference type="AlphaFoldDB" id="A0A3N5Y886"/>
<dbReference type="Gene3D" id="3.20.20.450">
    <property type="entry name" value="EAL domain"/>
    <property type="match status" value="1"/>
</dbReference>
<dbReference type="Proteomes" id="UP000275281">
    <property type="component" value="Unassembled WGS sequence"/>
</dbReference>
<dbReference type="CDD" id="cd01949">
    <property type="entry name" value="GGDEF"/>
    <property type="match status" value="1"/>
</dbReference>
<dbReference type="InterPro" id="IPR000160">
    <property type="entry name" value="GGDEF_dom"/>
</dbReference>
<name>A0A3N5Y886_9ALTE</name>
<dbReference type="OrthoDB" id="8553030at2"/>
<dbReference type="GO" id="GO:0071111">
    <property type="term" value="F:cyclic-guanylate-specific phosphodiesterase activity"/>
    <property type="evidence" value="ECO:0007669"/>
    <property type="project" value="InterPro"/>
</dbReference>
<protein>
    <submittedName>
        <fullName evidence="3">Bifunctional diguanylate cyclase/phosphodiesterase</fullName>
    </submittedName>
</protein>
<dbReference type="InterPro" id="IPR001633">
    <property type="entry name" value="EAL_dom"/>
</dbReference>
<dbReference type="Gene3D" id="3.30.70.270">
    <property type="match status" value="1"/>
</dbReference>
<dbReference type="PANTHER" id="PTHR33121:SF15">
    <property type="entry name" value="BLUE LIGHT- AND TEMPERATURE-REGULATED ANTIREPRESSOR BLUF"/>
    <property type="match status" value="1"/>
</dbReference>
<dbReference type="PROSITE" id="PS50883">
    <property type="entry name" value="EAL"/>
    <property type="match status" value="1"/>
</dbReference>
<sequence length="437" mass="48956">MNRLHQSLTTIPNRFAFIDSIEKEAKKQPYLSLMLIDVVRFSDVTTSFGMAIGDQFLLEIANRVILLFKGRARLGRISGDVFGLVFDGKHSRSFLNQQFERLVEHFKTPMYHESHAFIADFNVGAVSMTHGDFDITRFVARAEAALKQAKENQYENFHVLDMNDKANTGRSLALKADLQRALSNSELALYLQPKVNLRTLEICGAECLLRWHHPIDGVLFPGPLIEAAESYNMINELAYWTLNQAFICMAKLMAEGIDIKLSVNISPTQLYDNKLVPALEQLQKDFGIPLSKFELELTEDMALSNSLMVKKQLAQLHILGVSISVDDFGKGYSNLAYIRDLALQGLKIDKTFVMELEKEPVNKAIIQAAQIIGDAKACEVIAEGVETVQQLHILRDLNITVGQGFLFSPAIPLNDFIGLAREEIMIGGSPLRQVLNN</sequence>
<dbReference type="SMART" id="SM00267">
    <property type="entry name" value="GGDEF"/>
    <property type="match status" value="1"/>
</dbReference>
<keyword evidence="4" id="KW-1185">Reference proteome</keyword>
<evidence type="ECO:0000259" key="2">
    <source>
        <dbReference type="PROSITE" id="PS50887"/>
    </source>
</evidence>
<organism evidence="3 4">
    <name type="scientific">Alteromonas sediminis</name>
    <dbReference type="NCBI Taxonomy" id="2259342"/>
    <lineage>
        <taxon>Bacteria</taxon>
        <taxon>Pseudomonadati</taxon>
        <taxon>Pseudomonadota</taxon>
        <taxon>Gammaproteobacteria</taxon>
        <taxon>Alteromonadales</taxon>
        <taxon>Alteromonadaceae</taxon>
        <taxon>Alteromonas/Salinimonas group</taxon>
        <taxon>Alteromonas</taxon>
    </lineage>
</organism>
<dbReference type="CDD" id="cd01948">
    <property type="entry name" value="EAL"/>
    <property type="match status" value="1"/>
</dbReference>
<feature type="domain" description="EAL" evidence="1">
    <location>
        <begin position="171"/>
        <end position="424"/>
    </location>
</feature>
<gene>
    <name evidence="3" type="ORF">DRW07_06585</name>
</gene>
<dbReference type="Pfam" id="PF00990">
    <property type="entry name" value="GGDEF"/>
    <property type="match status" value="1"/>
</dbReference>
<proteinExistence type="predicted"/>
<dbReference type="RefSeq" id="WP_124027102.1">
    <property type="nucleotide sequence ID" value="NZ_JBHRSN010000015.1"/>
</dbReference>
<accession>A0A3N5Y886</accession>
<dbReference type="InterPro" id="IPR029787">
    <property type="entry name" value="Nucleotide_cyclase"/>
</dbReference>
<dbReference type="InterPro" id="IPR050706">
    <property type="entry name" value="Cyclic-di-GMP_PDE-like"/>
</dbReference>
<evidence type="ECO:0000313" key="3">
    <source>
        <dbReference type="EMBL" id="RPJ67199.1"/>
    </source>
</evidence>
<dbReference type="Pfam" id="PF00563">
    <property type="entry name" value="EAL"/>
    <property type="match status" value="1"/>
</dbReference>